<dbReference type="GO" id="GO:0005634">
    <property type="term" value="C:nucleus"/>
    <property type="evidence" value="ECO:0007669"/>
    <property type="project" value="UniProtKB-SubCell"/>
</dbReference>
<dbReference type="GO" id="GO:0003677">
    <property type="term" value="F:DNA binding"/>
    <property type="evidence" value="ECO:0007669"/>
    <property type="project" value="UniProtKB-KW"/>
</dbReference>
<dbReference type="GeneID" id="110745434"/>
<feature type="domain" description="TF-B3" evidence="6">
    <location>
        <begin position="200"/>
        <end position="280"/>
    </location>
</feature>
<keyword evidence="4" id="KW-0804">Transcription</keyword>
<dbReference type="Gene3D" id="2.40.330.10">
    <property type="entry name" value="DNA-binding pseudobarrel domain"/>
    <property type="match status" value="2"/>
</dbReference>
<name>A0A6P5RK31_PRUAV</name>
<dbReference type="KEGG" id="pavi:110745434"/>
<evidence type="ECO:0000313" key="7">
    <source>
        <dbReference type="Proteomes" id="UP000515124"/>
    </source>
</evidence>
<reference evidence="8" key="1">
    <citation type="submission" date="2025-08" db="UniProtKB">
        <authorList>
            <consortium name="RefSeq"/>
        </authorList>
    </citation>
    <scope>IDENTIFICATION</scope>
</reference>
<protein>
    <submittedName>
        <fullName evidence="8">B3 domain-containing protein Os01g0723500-like isoform X1</fullName>
    </submittedName>
</protein>
<dbReference type="InterPro" id="IPR003340">
    <property type="entry name" value="B3_DNA-bd"/>
</dbReference>
<keyword evidence="7" id="KW-1185">Reference proteome</keyword>
<dbReference type="RefSeq" id="XP_021801206.1">
    <property type="nucleotide sequence ID" value="XM_021945514.1"/>
</dbReference>
<accession>A0A6P5RK31</accession>
<dbReference type="SUPFAM" id="SSF101936">
    <property type="entry name" value="DNA-binding pseudobarrel domain"/>
    <property type="match status" value="2"/>
</dbReference>
<evidence type="ECO:0000256" key="1">
    <source>
        <dbReference type="ARBA" id="ARBA00004123"/>
    </source>
</evidence>
<dbReference type="PANTHER" id="PTHR31391:SF145">
    <property type="match status" value="1"/>
</dbReference>
<sequence length="298" mass="34053">MARKLVKPSLNKQSFFKILLGDFSQRLRIPPKFIENFNGQSLRKCALRGPSRQWWDVKLEERENSLFFRDGWQGFVKDHALEVGDLLVFSYNGKSKFKVKIYDRSACEKNVEVAERRSGSPVSLVNKGNQAQVKDEIVELDIEDCENKTIDSDRRSCRYPISEKRPVSFCVQETSTGSILFKSENPCFLVCSRKQHLLYRVTIPNKLAVAEGLRRRDAVMLQDPTGRSWLVELRVECLNRLDMAIGWTECRKANQISPGDSIIFELVKQGVMQIHIFRKGAVGGNRLSVITAAPNVKN</sequence>
<dbReference type="Proteomes" id="UP000515124">
    <property type="component" value="Unplaced"/>
</dbReference>
<proteinExistence type="predicted"/>
<dbReference type="CDD" id="cd10017">
    <property type="entry name" value="B3_DNA"/>
    <property type="match status" value="2"/>
</dbReference>
<organism evidence="7 8">
    <name type="scientific">Prunus avium</name>
    <name type="common">Cherry</name>
    <name type="synonym">Cerasus avium</name>
    <dbReference type="NCBI Taxonomy" id="42229"/>
    <lineage>
        <taxon>Eukaryota</taxon>
        <taxon>Viridiplantae</taxon>
        <taxon>Streptophyta</taxon>
        <taxon>Embryophyta</taxon>
        <taxon>Tracheophyta</taxon>
        <taxon>Spermatophyta</taxon>
        <taxon>Magnoliopsida</taxon>
        <taxon>eudicotyledons</taxon>
        <taxon>Gunneridae</taxon>
        <taxon>Pentapetalae</taxon>
        <taxon>rosids</taxon>
        <taxon>fabids</taxon>
        <taxon>Rosales</taxon>
        <taxon>Rosaceae</taxon>
        <taxon>Amygdaloideae</taxon>
        <taxon>Amygdaleae</taxon>
        <taxon>Prunus</taxon>
    </lineage>
</organism>
<keyword evidence="5" id="KW-0539">Nucleus</keyword>
<evidence type="ECO:0000256" key="5">
    <source>
        <dbReference type="ARBA" id="ARBA00023242"/>
    </source>
</evidence>
<evidence type="ECO:0000256" key="4">
    <source>
        <dbReference type="ARBA" id="ARBA00023163"/>
    </source>
</evidence>
<dbReference type="PROSITE" id="PS50863">
    <property type="entry name" value="B3"/>
    <property type="match status" value="2"/>
</dbReference>
<gene>
    <name evidence="8" type="primary">LOC110745434</name>
</gene>
<keyword evidence="3" id="KW-0238">DNA-binding</keyword>
<dbReference type="InterPro" id="IPR015300">
    <property type="entry name" value="DNA-bd_pseudobarrel_sf"/>
</dbReference>
<dbReference type="SMART" id="SM01019">
    <property type="entry name" value="B3"/>
    <property type="match status" value="2"/>
</dbReference>
<dbReference type="AlphaFoldDB" id="A0A6P5RK31"/>
<keyword evidence="2" id="KW-0805">Transcription regulation</keyword>
<evidence type="ECO:0000256" key="2">
    <source>
        <dbReference type="ARBA" id="ARBA00023015"/>
    </source>
</evidence>
<dbReference type="Pfam" id="PF02362">
    <property type="entry name" value="B3"/>
    <property type="match status" value="2"/>
</dbReference>
<comment type="subcellular location">
    <subcellularLocation>
        <location evidence="1">Nucleus</location>
    </subcellularLocation>
</comment>
<feature type="domain" description="TF-B3" evidence="6">
    <location>
        <begin position="12"/>
        <end position="105"/>
    </location>
</feature>
<evidence type="ECO:0000256" key="3">
    <source>
        <dbReference type="ARBA" id="ARBA00023125"/>
    </source>
</evidence>
<evidence type="ECO:0000313" key="8">
    <source>
        <dbReference type="RefSeq" id="XP_021801206.1"/>
    </source>
</evidence>
<evidence type="ECO:0000259" key="6">
    <source>
        <dbReference type="PROSITE" id="PS50863"/>
    </source>
</evidence>
<dbReference type="PANTHER" id="PTHR31391">
    <property type="entry name" value="B3 DOMAIN-CONTAINING PROTEIN OS11G0197600-RELATED"/>
    <property type="match status" value="1"/>
</dbReference>
<dbReference type="InterPro" id="IPR044837">
    <property type="entry name" value="REM16-like"/>
</dbReference>